<evidence type="ECO:0000313" key="6">
    <source>
        <dbReference type="Proteomes" id="UP001295684"/>
    </source>
</evidence>
<feature type="compositionally biased region" description="Basic and acidic residues" evidence="1">
    <location>
        <begin position="163"/>
        <end position="179"/>
    </location>
</feature>
<feature type="compositionally biased region" description="Polar residues" evidence="1">
    <location>
        <begin position="89"/>
        <end position="101"/>
    </location>
</feature>
<feature type="compositionally biased region" description="Basic and acidic residues" evidence="1">
    <location>
        <begin position="293"/>
        <end position="303"/>
    </location>
</feature>
<dbReference type="AlphaFoldDB" id="A0AAD1U1T2"/>
<keyword evidence="6" id="KW-1185">Reference proteome</keyword>
<dbReference type="PROSITE" id="PS50090">
    <property type="entry name" value="MYB_LIKE"/>
    <property type="match status" value="2"/>
</dbReference>
<dbReference type="InterPro" id="IPR009057">
    <property type="entry name" value="Homeodomain-like_sf"/>
</dbReference>
<evidence type="ECO:0000259" key="2">
    <source>
        <dbReference type="PROSITE" id="PS50090"/>
    </source>
</evidence>
<feature type="region of interest" description="Disordered" evidence="1">
    <location>
        <begin position="1"/>
        <end position="36"/>
    </location>
</feature>
<evidence type="ECO:0000313" key="5">
    <source>
        <dbReference type="EMBL" id="CAI2360471.1"/>
    </source>
</evidence>
<accession>A0AAD1U1T2</accession>
<evidence type="ECO:0000259" key="4">
    <source>
        <dbReference type="PROSITE" id="PS51294"/>
    </source>
</evidence>
<dbReference type="InterPro" id="IPR017884">
    <property type="entry name" value="SANT_dom"/>
</dbReference>
<evidence type="ECO:0000256" key="1">
    <source>
        <dbReference type="SAM" id="MobiDB-lite"/>
    </source>
</evidence>
<dbReference type="InterPro" id="IPR001005">
    <property type="entry name" value="SANT/Myb"/>
</dbReference>
<feature type="compositionally biased region" description="Polar residues" evidence="1">
    <location>
        <begin position="180"/>
        <end position="191"/>
    </location>
</feature>
<feature type="region of interest" description="Disordered" evidence="1">
    <location>
        <begin position="51"/>
        <end position="75"/>
    </location>
</feature>
<organism evidence="5 6">
    <name type="scientific">Euplotes crassus</name>
    <dbReference type="NCBI Taxonomy" id="5936"/>
    <lineage>
        <taxon>Eukaryota</taxon>
        <taxon>Sar</taxon>
        <taxon>Alveolata</taxon>
        <taxon>Ciliophora</taxon>
        <taxon>Intramacronucleata</taxon>
        <taxon>Spirotrichea</taxon>
        <taxon>Hypotrichia</taxon>
        <taxon>Euplotida</taxon>
        <taxon>Euplotidae</taxon>
        <taxon>Moneuplotes</taxon>
    </lineage>
</organism>
<dbReference type="SUPFAM" id="SSF46689">
    <property type="entry name" value="Homeodomain-like"/>
    <property type="match status" value="1"/>
</dbReference>
<sequence>MDNSTSKPSYSDSSAEVAEEDLDSLHSSKMYEFSKQNRIYQKEMGCNKKRGTGFEEYNDPKNLYSPVKHSRQNESEINDDIKDLESQMSNLQISKKTTDQTYYKPESRSEKYQVQEEEKNQRIIKTPNKTKKAKTGFRFWNFFTWGCKGRSKVTKLKKLPKKDRRETSVGEHNSKEGQKLKNSNSCDSNSLAYGDSDNDSNIDRYTDKHKGRNRMKNAETMPNKRTLTIYKSREVSPDSDDCSSFSASGSDDSKDQSSTGSKRAKHEHKDSKSRRRHSSEDSELQRDPSSSQDSKESGDTSSDREEEDPDNSFPFEVSESYLPEENYKMNSYSCEQDEISGSPREPSRGLNGRESSAMNYNCGESEAGRETFTRFRNSEAKVASYRKSTLKKFIWTQKDDDLLIKIVKKQKIKNKGEINWAKIEFDLAESRPYATHQLSSKDCKKRYHQLTKKKAVRDWTDQEVKTLLKLHKKFGNKWKTIAKKIGTKNDKQCKYKFEELKKEGLRTNLKPSYRESLYYKIDESIEEDEETKHDDIPVRMNSGEQYRLQFIENSQSGTSRGSDFFQRASFVPKAMEVQRIEEECMH</sequence>
<feature type="domain" description="HTH myb-type" evidence="4">
    <location>
        <begin position="451"/>
        <end position="505"/>
    </location>
</feature>
<protein>
    <submittedName>
        <fullName evidence="5">Uncharacterized protein</fullName>
    </submittedName>
</protein>
<feature type="domain" description="SANT" evidence="3">
    <location>
        <begin position="454"/>
        <end position="505"/>
    </location>
</feature>
<dbReference type="PROSITE" id="PS51294">
    <property type="entry name" value="HTH_MYB"/>
    <property type="match status" value="1"/>
</dbReference>
<dbReference type="PROSITE" id="PS51293">
    <property type="entry name" value="SANT"/>
    <property type="match status" value="1"/>
</dbReference>
<dbReference type="Pfam" id="PF00249">
    <property type="entry name" value="Myb_DNA-binding"/>
    <property type="match status" value="1"/>
</dbReference>
<dbReference type="EMBL" id="CAMPGE010001669">
    <property type="protein sequence ID" value="CAI2360471.1"/>
    <property type="molecule type" value="Genomic_DNA"/>
</dbReference>
<proteinExistence type="predicted"/>
<dbReference type="Proteomes" id="UP001295684">
    <property type="component" value="Unassembled WGS sequence"/>
</dbReference>
<name>A0AAD1U1T2_EUPCR</name>
<feature type="region of interest" description="Disordered" evidence="1">
    <location>
        <begin position="89"/>
        <end position="130"/>
    </location>
</feature>
<comment type="caution">
    <text evidence="5">The sequence shown here is derived from an EMBL/GenBank/DDBJ whole genome shotgun (WGS) entry which is preliminary data.</text>
</comment>
<dbReference type="InterPro" id="IPR017930">
    <property type="entry name" value="Myb_dom"/>
</dbReference>
<evidence type="ECO:0000259" key="3">
    <source>
        <dbReference type="PROSITE" id="PS51293"/>
    </source>
</evidence>
<dbReference type="Gene3D" id="1.10.10.60">
    <property type="entry name" value="Homeodomain-like"/>
    <property type="match status" value="2"/>
</dbReference>
<feature type="compositionally biased region" description="Polar residues" evidence="1">
    <location>
        <begin position="1"/>
        <end position="14"/>
    </location>
</feature>
<feature type="domain" description="Myb-like" evidence="2">
    <location>
        <begin position="387"/>
        <end position="451"/>
    </location>
</feature>
<feature type="region of interest" description="Disordered" evidence="1">
    <location>
        <begin position="154"/>
        <end position="361"/>
    </location>
</feature>
<feature type="compositionally biased region" description="Basic residues" evidence="1">
    <location>
        <begin position="262"/>
        <end position="277"/>
    </location>
</feature>
<feature type="domain" description="Myb-like" evidence="2">
    <location>
        <begin position="459"/>
        <end position="501"/>
    </location>
</feature>
<dbReference type="CDD" id="cd00167">
    <property type="entry name" value="SANT"/>
    <property type="match status" value="1"/>
</dbReference>
<feature type="compositionally biased region" description="Basic and acidic residues" evidence="1">
    <location>
        <begin position="105"/>
        <end position="121"/>
    </location>
</feature>
<dbReference type="SMART" id="SM00717">
    <property type="entry name" value="SANT"/>
    <property type="match status" value="2"/>
</dbReference>
<gene>
    <name evidence="5" type="ORF">ECRASSUSDP1_LOCUS1775</name>
</gene>
<reference evidence="5" key="1">
    <citation type="submission" date="2023-07" db="EMBL/GenBank/DDBJ databases">
        <authorList>
            <consortium name="AG Swart"/>
            <person name="Singh M."/>
            <person name="Singh A."/>
            <person name="Seah K."/>
            <person name="Emmerich C."/>
        </authorList>
    </citation>
    <scope>NUCLEOTIDE SEQUENCE</scope>
    <source>
        <strain evidence="5">DP1</strain>
    </source>
</reference>